<organism evidence="2 3">
    <name type="scientific">Prorocentrum cordatum</name>
    <dbReference type="NCBI Taxonomy" id="2364126"/>
    <lineage>
        <taxon>Eukaryota</taxon>
        <taxon>Sar</taxon>
        <taxon>Alveolata</taxon>
        <taxon>Dinophyceae</taxon>
        <taxon>Prorocentrales</taxon>
        <taxon>Prorocentraceae</taxon>
        <taxon>Prorocentrum</taxon>
    </lineage>
</organism>
<feature type="compositionally biased region" description="Pro residues" evidence="1">
    <location>
        <begin position="484"/>
        <end position="496"/>
    </location>
</feature>
<feature type="non-terminal residue" evidence="2">
    <location>
        <position position="1"/>
    </location>
</feature>
<feature type="region of interest" description="Disordered" evidence="1">
    <location>
        <begin position="405"/>
        <end position="506"/>
    </location>
</feature>
<comment type="caution">
    <text evidence="2">The sequence shown here is derived from an EMBL/GenBank/DDBJ whole genome shotgun (WGS) entry which is preliminary data.</text>
</comment>
<feature type="compositionally biased region" description="Gly residues" evidence="1">
    <location>
        <begin position="456"/>
        <end position="478"/>
    </location>
</feature>
<dbReference type="InterPro" id="IPR013320">
    <property type="entry name" value="ConA-like_dom_sf"/>
</dbReference>
<dbReference type="SUPFAM" id="SSF49899">
    <property type="entry name" value="Concanavalin A-like lectins/glucanases"/>
    <property type="match status" value="1"/>
</dbReference>
<feature type="compositionally biased region" description="Basic residues" evidence="1">
    <location>
        <begin position="107"/>
        <end position="117"/>
    </location>
</feature>
<evidence type="ECO:0008006" key="4">
    <source>
        <dbReference type="Google" id="ProtNLM"/>
    </source>
</evidence>
<accession>A0ABN9SCU1</accession>
<reference evidence="2" key="1">
    <citation type="submission" date="2023-10" db="EMBL/GenBank/DDBJ databases">
        <authorList>
            <person name="Chen Y."/>
            <person name="Shah S."/>
            <person name="Dougan E. K."/>
            <person name="Thang M."/>
            <person name="Chan C."/>
        </authorList>
    </citation>
    <scope>NUCLEOTIDE SEQUENCE [LARGE SCALE GENOMIC DNA]</scope>
</reference>
<gene>
    <name evidence="2" type="ORF">PCOR1329_LOCUS28636</name>
</gene>
<dbReference type="Gene3D" id="2.60.120.200">
    <property type="match status" value="1"/>
</dbReference>
<keyword evidence="3" id="KW-1185">Reference proteome</keyword>
<name>A0ABN9SCU1_9DINO</name>
<feature type="compositionally biased region" description="Basic and acidic residues" evidence="1">
    <location>
        <begin position="87"/>
        <end position="101"/>
    </location>
</feature>
<evidence type="ECO:0000313" key="3">
    <source>
        <dbReference type="Proteomes" id="UP001189429"/>
    </source>
</evidence>
<feature type="compositionally biased region" description="Low complexity" evidence="1">
    <location>
        <begin position="34"/>
        <end position="43"/>
    </location>
</feature>
<dbReference type="Proteomes" id="UP001189429">
    <property type="component" value="Unassembled WGS sequence"/>
</dbReference>
<dbReference type="Pfam" id="PF13385">
    <property type="entry name" value="Laminin_G_3"/>
    <property type="match status" value="1"/>
</dbReference>
<sequence>RCGGGCGGRRAAPGRGEAGLLGPGAAAAVLQQHAAGAAAGAGARMPDPHGHGHAVARGRRDEAPGAHAPGDPAAPARREPGGGGEPFEGRWPPDRPRERGPRVLAVRGRRRPRRARQRGLPPRGGPGGGGAVAGAAARGRAAGGHGRVGHRAGPQLPIALRGGAAVSYAPLPGDAGARDRQLLALVGGGRSDGAAERLLAAARAEAAGGVAEPGAAAALARGWTVELWVRLDTNSPGELTLFSRSTGGLEGPALSWSYRAQPAGFVVRGAGRAQLVSADAGPLMEGEWTHVALRSDLSVLEVWMSHEVVGRSPPGAQLPVVPAEAALQFGPAPGLSVTEVRVWGVLRGDDELLDQQRQPLQSLLPTEKRTEAWKKVRIRAGGATPAGSPTTGGLWNLTQLAGGLGTPSAGAGRDRGGEECAFPEFPGASPSWGGSDQPWDPSADPWGAAVASFGEWAGGGEGEPWGGGVAWEGAGGAGDSPEAPATPPPEAPPPAHVPAEPARRHE</sequence>
<proteinExistence type="predicted"/>
<feature type="region of interest" description="Disordered" evidence="1">
    <location>
        <begin position="34"/>
        <end position="153"/>
    </location>
</feature>
<protein>
    <recommendedName>
        <fullName evidence="4">LamG-like jellyroll fold domain-containing protein</fullName>
    </recommendedName>
</protein>
<feature type="non-terminal residue" evidence="2">
    <location>
        <position position="506"/>
    </location>
</feature>
<evidence type="ECO:0000313" key="2">
    <source>
        <dbReference type="EMBL" id="CAK0829814.1"/>
    </source>
</evidence>
<dbReference type="EMBL" id="CAUYUJ010010605">
    <property type="protein sequence ID" value="CAK0829814.1"/>
    <property type="molecule type" value="Genomic_DNA"/>
</dbReference>
<evidence type="ECO:0000256" key="1">
    <source>
        <dbReference type="SAM" id="MobiDB-lite"/>
    </source>
</evidence>
<feature type="compositionally biased region" description="Low complexity" evidence="1">
    <location>
        <begin position="65"/>
        <end position="75"/>
    </location>
</feature>
<feature type="region of interest" description="Disordered" evidence="1">
    <location>
        <begin position="1"/>
        <end position="21"/>
    </location>
</feature>